<comment type="similarity">
    <text evidence="1">Belongs to the eukaryotic ribosomal protein eL33 family.</text>
</comment>
<dbReference type="Gene3D" id="2.40.10.190">
    <property type="entry name" value="translation elongation factor selb, chain A, domain 4"/>
    <property type="match status" value="1"/>
</dbReference>
<dbReference type="SUPFAM" id="SSF50447">
    <property type="entry name" value="Translation proteins"/>
    <property type="match status" value="1"/>
</dbReference>
<proteinExistence type="inferred from homology"/>
<evidence type="ECO:0000313" key="6">
    <source>
        <dbReference type="EMBL" id="NDJ94786.1"/>
    </source>
</evidence>
<evidence type="ECO:0000256" key="2">
    <source>
        <dbReference type="ARBA" id="ARBA00022980"/>
    </source>
</evidence>
<dbReference type="GO" id="GO:0003735">
    <property type="term" value="F:structural constituent of ribosome"/>
    <property type="evidence" value="ECO:0007669"/>
    <property type="project" value="InterPro"/>
</dbReference>
<dbReference type="OrthoDB" id="1166329at2759"/>
<evidence type="ECO:0000256" key="1">
    <source>
        <dbReference type="ARBA" id="ARBA00009269"/>
    </source>
</evidence>
<dbReference type="HAMAP" id="MF_00573">
    <property type="entry name" value="Ribosomal_eL33"/>
    <property type="match status" value="1"/>
</dbReference>
<evidence type="ECO:0000256" key="5">
    <source>
        <dbReference type="ARBA" id="ARBA00035530"/>
    </source>
</evidence>
<accession>A0A6G3MLI3</accession>
<keyword evidence="2 6" id="KW-0689">Ribosomal protein</keyword>
<reference evidence="6" key="1">
    <citation type="submission" date="2018-11" db="EMBL/GenBank/DDBJ databases">
        <title>Henneguya salminicola genome and transcriptome.</title>
        <authorList>
            <person name="Yahalomi D."/>
            <person name="Atkinson S.D."/>
            <person name="Neuhof M."/>
            <person name="Chang E.S."/>
            <person name="Philippe H."/>
            <person name="Cartwright P."/>
            <person name="Bartholomew J.L."/>
            <person name="Huchon D."/>
        </authorList>
    </citation>
    <scope>NUCLEOTIDE SEQUENCE</scope>
    <source>
        <strain evidence="6">Hz1</strain>
        <tissue evidence="6">Whole</tissue>
    </source>
</reference>
<evidence type="ECO:0000256" key="4">
    <source>
        <dbReference type="ARBA" id="ARBA00035228"/>
    </source>
</evidence>
<dbReference type="InterPro" id="IPR038661">
    <property type="entry name" value="Ribosomal_eL33_sf"/>
</dbReference>
<dbReference type="EMBL" id="GHBP01011599">
    <property type="protein sequence ID" value="NDJ94786.1"/>
    <property type="molecule type" value="Transcribed_RNA"/>
</dbReference>
<dbReference type="FunFam" id="2.40.10.190:FF:000001">
    <property type="entry name" value="60S ribosomal protein L35a"/>
    <property type="match status" value="1"/>
</dbReference>
<dbReference type="AlphaFoldDB" id="A0A6G3MLI3"/>
<dbReference type="GO" id="GO:0005840">
    <property type="term" value="C:ribosome"/>
    <property type="evidence" value="ECO:0007669"/>
    <property type="project" value="UniProtKB-KW"/>
</dbReference>
<dbReference type="GO" id="GO:0006412">
    <property type="term" value="P:translation"/>
    <property type="evidence" value="ECO:0007669"/>
    <property type="project" value="InterPro"/>
</dbReference>
<keyword evidence="3" id="KW-0687">Ribonucleoprotein</keyword>
<evidence type="ECO:0000256" key="3">
    <source>
        <dbReference type="ARBA" id="ARBA00023274"/>
    </source>
</evidence>
<name>A0A6G3MLI3_HENSL</name>
<dbReference type="InterPro" id="IPR009000">
    <property type="entry name" value="Transl_B-barrel_sf"/>
</dbReference>
<protein>
    <recommendedName>
        <fullName evidence="4">Large ribosomal subunit protein eL33</fullName>
    </recommendedName>
    <alternativeName>
        <fullName evidence="5">60S ribosomal protein L35a</fullName>
    </alternativeName>
</protein>
<dbReference type="GO" id="GO:1990904">
    <property type="term" value="C:ribonucleoprotein complex"/>
    <property type="evidence" value="ECO:0007669"/>
    <property type="project" value="UniProtKB-KW"/>
</dbReference>
<dbReference type="Pfam" id="PF01247">
    <property type="entry name" value="Ribosomal_L35Ae"/>
    <property type="match status" value="1"/>
</dbReference>
<dbReference type="PANTHER" id="PTHR10902">
    <property type="entry name" value="60S RIBOSOMAL PROTEIN L35A"/>
    <property type="match status" value="1"/>
</dbReference>
<dbReference type="InterPro" id="IPR001780">
    <property type="entry name" value="Ribosomal_eL33"/>
</dbReference>
<organism evidence="6">
    <name type="scientific">Henneguya salminicola</name>
    <name type="common">Myxosporean</name>
    <dbReference type="NCBI Taxonomy" id="69463"/>
    <lineage>
        <taxon>Eukaryota</taxon>
        <taxon>Metazoa</taxon>
        <taxon>Cnidaria</taxon>
        <taxon>Myxozoa</taxon>
        <taxon>Myxosporea</taxon>
        <taxon>Bivalvulida</taxon>
        <taxon>Platysporina</taxon>
        <taxon>Myxobolidae</taxon>
        <taxon>Henneguya</taxon>
    </lineage>
</organism>
<sequence>MVSNKPTRLYSKAVFSGFRRGKSVQHEQQSLVKIEGVFNRENAKWYLGKRVVYHYKGGKKIRAPKNINAKQKLKYRTIIGKVISLHGNSGTVRAKFHKNLPPQAIGRPLRVYLYPSII</sequence>